<proteinExistence type="predicted"/>
<protein>
    <submittedName>
        <fullName evidence="2">Uncharacterized protein</fullName>
    </submittedName>
</protein>
<organism evidence="2 3">
    <name type="scientific">Liparis tanakae</name>
    <name type="common">Tanaka's snailfish</name>
    <dbReference type="NCBI Taxonomy" id="230148"/>
    <lineage>
        <taxon>Eukaryota</taxon>
        <taxon>Metazoa</taxon>
        <taxon>Chordata</taxon>
        <taxon>Craniata</taxon>
        <taxon>Vertebrata</taxon>
        <taxon>Euteleostomi</taxon>
        <taxon>Actinopterygii</taxon>
        <taxon>Neopterygii</taxon>
        <taxon>Teleostei</taxon>
        <taxon>Neoteleostei</taxon>
        <taxon>Acanthomorphata</taxon>
        <taxon>Eupercaria</taxon>
        <taxon>Perciformes</taxon>
        <taxon>Cottioidei</taxon>
        <taxon>Cottales</taxon>
        <taxon>Liparidae</taxon>
        <taxon>Liparis</taxon>
    </lineage>
</organism>
<feature type="transmembrane region" description="Helical" evidence="1">
    <location>
        <begin position="56"/>
        <end position="78"/>
    </location>
</feature>
<sequence length="117" mass="13294">MFGDGIKVSKASLEVTLRCSNSNREMKYCLRHQSCEEVRPAEIYCHDSPTPTWPKALWVGFSVVLVVLIVVFVVVCSVKRAKRGRNVSRESVHHACLPSRYGSITMEYRSFVQLLMS</sequence>
<keyword evidence="1" id="KW-1133">Transmembrane helix</keyword>
<dbReference type="AlphaFoldDB" id="A0A4Z2E6I2"/>
<evidence type="ECO:0000313" key="3">
    <source>
        <dbReference type="Proteomes" id="UP000314294"/>
    </source>
</evidence>
<gene>
    <name evidence="2" type="ORF">EYF80_065514</name>
</gene>
<dbReference type="Proteomes" id="UP000314294">
    <property type="component" value="Unassembled WGS sequence"/>
</dbReference>
<accession>A0A4Z2E6I2</accession>
<name>A0A4Z2E6I2_9TELE</name>
<reference evidence="2 3" key="1">
    <citation type="submission" date="2019-03" db="EMBL/GenBank/DDBJ databases">
        <title>First draft genome of Liparis tanakae, snailfish: a comprehensive survey of snailfish specific genes.</title>
        <authorList>
            <person name="Kim W."/>
            <person name="Song I."/>
            <person name="Jeong J.-H."/>
            <person name="Kim D."/>
            <person name="Kim S."/>
            <person name="Ryu S."/>
            <person name="Song J.Y."/>
            <person name="Lee S.K."/>
        </authorList>
    </citation>
    <scope>NUCLEOTIDE SEQUENCE [LARGE SCALE GENOMIC DNA]</scope>
    <source>
        <tissue evidence="2">Muscle</tissue>
    </source>
</reference>
<dbReference type="OrthoDB" id="8987609at2759"/>
<keyword evidence="3" id="KW-1185">Reference proteome</keyword>
<dbReference type="EMBL" id="SRLO01015591">
    <property type="protein sequence ID" value="TNN24361.1"/>
    <property type="molecule type" value="Genomic_DNA"/>
</dbReference>
<evidence type="ECO:0000256" key="1">
    <source>
        <dbReference type="SAM" id="Phobius"/>
    </source>
</evidence>
<comment type="caution">
    <text evidence="2">The sequence shown here is derived from an EMBL/GenBank/DDBJ whole genome shotgun (WGS) entry which is preliminary data.</text>
</comment>
<keyword evidence="1" id="KW-0812">Transmembrane</keyword>
<keyword evidence="1" id="KW-0472">Membrane</keyword>
<evidence type="ECO:0000313" key="2">
    <source>
        <dbReference type="EMBL" id="TNN24361.1"/>
    </source>
</evidence>